<proteinExistence type="predicted"/>
<evidence type="ECO:0000313" key="1">
    <source>
        <dbReference type="EMBL" id="GHB53735.1"/>
    </source>
</evidence>
<organism evidence="1 2">
    <name type="scientific">Mongoliitalea lutea</name>
    <dbReference type="NCBI Taxonomy" id="849756"/>
    <lineage>
        <taxon>Bacteria</taxon>
        <taxon>Pseudomonadati</taxon>
        <taxon>Bacteroidota</taxon>
        <taxon>Cytophagia</taxon>
        <taxon>Cytophagales</taxon>
        <taxon>Cyclobacteriaceae</taxon>
        <taxon>Mongoliitalea</taxon>
    </lineage>
</organism>
<dbReference type="AlphaFoldDB" id="A0A8J3CZU2"/>
<accession>A0A8J3CZU2</accession>
<dbReference type="EMBL" id="BMYF01000039">
    <property type="protein sequence ID" value="GHB53735.1"/>
    <property type="molecule type" value="Genomic_DNA"/>
</dbReference>
<keyword evidence="2" id="KW-1185">Reference proteome</keyword>
<reference evidence="1" key="1">
    <citation type="journal article" date="2014" name="Int. J. Syst. Evol. Microbiol.">
        <title>Complete genome sequence of Corynebacterium casei LMG S-19264T (=DSM 44701T), isolated from a smear-ripened cheese.</title>
        <authorList>
            <consortium name="US DOE Joint Genome Institute (JGI-PGF)"/>
            <person name="Walter F."/>
            <person name="Albersmeier A."/>
            <person name="Kalinowski J."/>
            <person name="Ruckert C."/>
        </authorList>
    </citation>
    <scope>NUCLEOTIDE SEQUENCE</scope>
    <source>
        <strain evidence="1">KCTC 23224</strain>
    </source>
</reference>
<evidence type="ECO:0008006" key="3">
    <source>
        <dbReference type="Google" id="ProtNLM"/>
    </source>
</evidence>
<reference evidence="1" key="2">
    <citation type="submission" date="2020-09" db="EMBL/GenBank/DDBJ databases">
        <authorList>
            <person name="Sun Q."/>
            <person name="Kim S."/>
        </authorList>
    </citation>
    <scope>NUCLEOTIDE SEQUENCE</scope>
    <source>
        <strain evidence="1">KCTC 23224</strain>
    </source>
</reference>
<dbReference type="InterPro" id="IPR025048">
    <property type="entry name" value="DUF3987"/>
</dbReference>
<evidence type="ECO:0000313" key="2">
    <source>
        <dbReference type="Proteomes" id="UP000642809"/>
    </source>
</evidence>
<dbReference type="RefSeq" id="WP_189586727.1">
    <property type="nucleotide sequence ID" value="NZ_BMYF01000039.1"/>
</dbReference>
<name>A0A8J3CZU2_9BACT</name>
<dbReference type="Pfam" id="PF13148">
    <property type="entry name" value="DUF3987"/>
    <property type="match status" value="1"/>
</dbReference>
<gene>
    <name evidence="1" type="ORF">GCM10008106_37640</name>
</gene>
<sequence>MKELNPIFENLSPETILNHVQVQKQELSKEQNPFPVEVFPELIQKIIRETNESLKFPVDFIGAAIMYAVSVAIGNTHKVRIMQGYEQNAVLYLSIVGKAGTNKTHPIAWTLKPINQKDKIKFEEYQEQFKKYEEFNRLSPTEKKKQEKLKFPKKPKWEQLLVSDFTPESLTEIMDFNKRGIGVYADELAAWFNNFNRYNKGSEEQFWLSIWSGTAIRINRKTSNPIMIQNPFVSVIGTVQPAVLEQLALNRTENGFIDRLLFVVPDKLQKEYWSEKELNPATETEWFTILENLLNLEVGNQPEVLQFSPEARAEMFQFNKNLTDLCNRTESDAIRGIYAKIEQYAIRFSLLLEMLRFACSESDKQAISLQSVQGAVKLVEYFQNAAIKVHKLLNEANPFDKLPADKKKLYDALPEVFTTGEGIKISLKLEVMKERAFKEWVKDKNLFKYLERGKYEKLL</sequence>
<protein>
    <recommendedName>
        <fullName evidence="3">DUF3987 domain-containing protein</fullName>
    </recommendedName>
</protein>
<dbReference type="Proteomes" id="UP000642809">
    <property type="component" value="Unassembled WGS sequence"/>
</dbReference>
<comment type="caution">
    <text evidence="1">The sequence shown here is derived from an EMBL/GenBank/DDBJ whole genome shotgun (WGS) entry which is preliminary data.</text>
</comment>